<dbReference type="InterPro" id="IPR027417">
    <property type="entry name" value="P-loop_NTPase"/>
</dbReference>
<dbReference type="Pfam" id="PF02706">
    <property type="entry name" value="Wzz"/>
    <property type="match status" value="1"/>
</dbReference>
<dbReference type="GO" id="GO:0005886">
    <property type="term" value="C:plasma membrane"/>
    <property type="evidence" value="ECO:0007669"/>
    <property type="project" value="UniProtKB-SubCell"/>
</dbReference>
<evidence type="ECO:0000256" key="5">
    <source>
        <dbReference type="ARBA" id="ARBA00022741"/>
    </source>
</evidence>
<dbReference type="GO" id="GO:0004713">
    <property type="term" value="F:protein tyrosine kinase activity"/>
    <property type="evidence" value="ECO:0007669"/>
    <property type="project" value="TreeGrafter"/>
</dbReference>
<protein>
    <submittedName>
        <fullName evidence="12">Capsular exopolysaccharide synthesis family protein</fullName>
    </submittedName>
</protein>
<dbReference type="Gene3D" id="3.40.50.300">
    <property type="entry name" value="P-loop containing nucleotide triphosphate hydrolases"/>
    <property type="match status" value="1"/>
</dbReference>
<dbReference type="InterPro" id="IPR050445">
    <property type="entry name" value="Bact_polysacc_biosynth/exp"/>
</dbReference>
<accession>A0A366ILB0</accession>
<evidence type="ECO:0000313" key="13">
    <source>
        <dbReference type="Proteomes" id="UP000253509"/>
    </source>
</evidence>
<keyword evidence="7 10" id="KW-1133">Transmembrane helix</keyword>
<dbReference type="EMBL" id="QNSB01000002">
    <property type="protein sequence ID" value="RBP73496.1"/>
    <property type="molecule type" value="Genomic_DNA"/>
</dbReference>
<sequence>MSAEDPAPATMDLREYLRIIRRKRLLVGLVTALGLALGIASTLLMPPKYEASTQLYVSVRSQAGSTGDLVQGSSFAREVVGSYVDVVGTGVVLDPVIAELDLDTSVSELRKRVEASTPGESVLIDISVTDTDPEQAARIAGAVGRSLAEAVQSRLEPERTDGQSSVTLTTTQEALTEEGPISPRPELLVPAGFLLGLLCGIGVAVLSVVLDKRVRSVRDVNQVTEKPVIGRIPRDPAVAEDPLVVRTHPRSATAEAFRTLRTNLDFLAVGSGSRTFVISSSSVGEGKSVTAANISLTLAKAGLRVVLVDCDLRRPRIAEYFGIEGGAGLTDVLAGRAEPSDVLQPWGEDGLRVLAAGRIPPNPSELLGSETMDAVIETLSDDYDYVILDAPPTLAVTDAAVVGTKAAGVLLVAAAGSTEKHALDDAIRTHEGVGTSVAGIVVTMLPPTGEDVYGYGRDAYGEPPTAEDELGEDEIREGRARDCAASAEQDPGVPVDDERPGRDDPVGENPATVELPLVEAAWAESKTRPGGTS</sequence>
<dbReference type="CDD" id="cd05387">
    <property type="entry name" value="BY-kinase"/>
    <property type="match status" value="1"/>
</dbReference>
<dbReference type="NCBIfam" id="TIGR01007">
    <property type="entry name" value="eps_fam"/>
    <property type="match status" value="1"/>
</dbReference>
<feature type="transmembrane region" description="Helical" evidence="10">
    <location>
        <begin position="187"/>
        <end position="210"/>
    </location>
</feature>
<proteinExistence type="inferred from homology"/>
<evidence type="ECO:0000256" key="7">
    <source>
        <dbReference type="ARBA" id="ARBA00022989"/>
    </source>
</evidence>
<keyword evidence="5" id="KW-0547">Nucleotide-binding</keyword>
<keyword evidence="8 10" id="KW-0472">Membrane</keyword>
<evidence type="ECO:0000256" key="10">
    <source>
        <dbReference type="SAM" id="Phobius"/>
    </source>
</evidence>
<evidence type="ECO:0000256" key="8">
    <source>
        <dbReference type="ARBA" id="ARBA00023136"/>
    </source>
</evidence>
<dbReference type="InterPro" id="IPR033756">
    <property type="entry name" value="YlxH/NBP35"/>
</dbReference>
<dbReference type="AlphaFoldDB" id="A0A366ILB0"/>
<dbReference type="InterPro" id="IPR005702">
    <property type="entry name" value="Wzc-like_C"/>
</dbReference>
<keyword evidence="3" id="KW-1003">Cell membrane</keyword>
<dbReference type="PANTHER" id="PTHR32309">
    <property type="entry name" value="TYROSINE-PROTEIN KINASE"/>
    <property type="match status" value="1"/>
</dbReference>
<comment type="caution">
    <text evidence="12">The sequence shown here is derived from an EMBL/GenBank/DDBJ whole genome shotgun (WGS) entry which is preliminary data.</text>
</comment>
<comment type="similarity">
    <text evidence="2">Belongs to the CpsC/CapA family.</text>
</comment>
<feature type="compositionally biased region" description="Basic and acidic residues" evidence="9">
    <location>
        <begin position="496"/>
        <end position="505"/>
    </location>
</feature>
<reference evidence="12 13" key="1">
    <citation type="submission" date="2018-06" db="EMBL/GenBank/DDBJ databases">
        <title>Freshwater and sediment microbial communities from various areas in North America, analyzing microbe dynamics in response to fracking.</title>
        <authorList>
            <person name="Lamendella R."/>
        </authorList>
    </citation>
    <scope>NUCLEOTIDE SEQUENCE [LARGE SCALE GENOMIC DNA]</scope>
    <source>
        <strain evidence="12 13">3b_TX</strain>
    </source>
</reference>
<organism evidence="12 13">
    <name type="scientific">Brevibacterium celere</name>
    <dbReference type="NCBI Taxonomy" id="225845"/>
    <lineage>
        <taxon>Bacteria</taxon>
        <taxon>Bacillati</taxon>
        <taxon>Actinomycetota</taxon>
        <taxon>Actinomycetes</taxon>
        <taxon>Micrococcales</taxon>
        <taxon>Brevibacteriaceae</taxon>
        <taxon>Brevibacterium</taxon>
    </lineage>
</organism>
<evidence type="ECO:0000256" key="6">
    <source>
        <dbReference type="ARBA" id="ARBA00022840"/>
    </source>
</evidence>
<feature type="domain" description="Polysaccharide chain length determinant N-terminal" evidence="11">
    <location>
        <begin position="10"/>
        <end position="65"/>
    </location>
</feature>
<dbReference type="Proteomes" id="UP000253509">
    <property type="component" value="Unassembled WGS sequence"/>
</dbReference>
<dbReference type="SUPFAM" id="SSF52540">
    <property type="entry name" value="P-loop containing nucleoside triphosphate hydrolases"/>
    <property type="match status" value="1"/>
</dbReference>
<comment type="subcellular location">
    <subcellularLocation>
        <location evidence="1">Cell membrane</location>
        <topology evidence="1">Multi-pass membrane protein</topology>
    </subcellularLocation>
</comment>
<evidence type="ECO:0000256" key="1">
    <source>
        <dbReference type="ARBA" id="ARBA00004651"/>
    </source>
</evidence>
<evidence type="ECO:0000313" key="12">
    <source>
        <dbReference type="EMBL" id="RBP73496.1"/>
    </source>
</evidence>
<feature type="transmembrane region" description="Helical" evidence="10">
    <location>
        <begin position="25"/>
        <end position="45"/>
    </location>
</feature>
<dbReference type="PANTHER" id="PTHR32309:SF13">
    <property type="entry name" value="FERRIC ENTEROBACTIN TRANSPORT PROTEIN FEPE"/>
    <property type="match status" value="1"/>
</dbReference>
<keyword evidence="4 10" id="KW-0812">Transmembrane</keyword>
<evidence type="ECO:0000256" key="9">
    <source>
        <dbReference type="SAM" id="MobiDB-lite"/>
    </source>
</evidence>
<evidence type="ECO:0000256" key="3">
    <source>
        <dbReference type="ARBA" id="ARBA00022475"/>
    </source>
</evidence>
<keyword evidence="6" id="KW-0067">ATP-binding</keyword>
<evidence type="ECO:0000256" key="4">
    <source>
        <dbReference type="ARBA" id="ARBA00022692"/>
    </source>
</evidence>
<dbReference type="Pfam" id="PF10609">
    <property type="entry name" value="ParA"/>
    <property type="match status" value="1"/>
</dbReference>
<evidence type="ECO:0000256" key="2">
    <source>
        <dbReference type="ARBA" id="ARBA00006683"/>
    </source>
</evidence>
<evidence type="ECO:0000259" key="11">
    <source>
        <dbReference type="Pfam" id="PF02706"/>
    </source>
</evidence>
<dbReference type="RefSeq" id="WP_220151223.1">
    <property type="nucleotide sequence ID" value="NZ_QNSB01000002.1"/>
</dbReference>
<name>A0A366ILB0_9MICO</name>
<keyword evidence="13" id="KW-1185">Reference proteome</keyword>
<dbReference type="InterPro" id="IPR003856">
    <property type="entry name" value="LPS_length_determ_N"/>
</dbReference>
<feature type="region of interest" description="Disordered" evidence="9">
    <location>
        <begin position="480"/>
        <end position="533"/>
    </location>
</feature>
<gene>
    <name evidence="12" type="ORF">DFO65_10224</name>
</gene>
<dbReference type="GO" id="GO:0005524">
    <property type="term" value="F:ATP binding"/>
    <property type="evidence" value="ECO:0007669"/>
    <property type="project" value="UniProtKB-KW"/>
</dbReference>